<dbReference type="OrthoDB" id="2380563at2"/>
<dbReference type="RefSeq" id="WP_098388910.1">
    <property type="nucleotide sequence ID" value="NZ_LS483464.1"/>
</dbReference>
<protein>
    <submittedName>
        <fullName evidence="2">YwiC-like protein</fullName>
    </submittedName>
</protein>
<accession>A0A2A9DNU1</accession>
<feature type="transmembrane region" description="Helical" evidence="1">
    <location>
        <begin position="119"/>
        <end position="142"/>
    </location>
</feature>
<feature type="transmembrane region" description="Helical" evidence="1">
    <location>
        <begin position="68"/>
        <end position="87"/>
    </location>
</feature>
<sequence>MKGWVPNQHGAWAMLVTPAILGTVVVVAQGAVGWPWLAIMASWFFGYFTFFAFGLVARARTAARRRDYLPPVLVYGAVAFVAIIAALALQPELIWWACGFGPLVAIAVWETLRGRARSTLSGVATTIASALLLPVLMQVAGLPLGREAFQATFLLAAYFTGIVPYVKSMIRERRNDAYWRGSIAYHAVAAVMCAVLATSISGTIAMVWALWRAWYYPKQQRAGEKITPRQVGMRDVPLLLLCSVAVLLIVL</sequence>
<proteinExistence type="predicted"/>
<dbReference type="InterPro" id="IPR025576">
    <property type="entry name" value="YwiC"/>
</dbReference>
<feature type="transmembrane region" description="Helical" evidence="1">
    <location>
        <begin position="12"/>
        <end position="30"/>
    </location>
</feature>
<organism evidence="2 3">
    <name type="scientific">Corynebacterium renale</name>
    <dbReference type="NCBI Taxonomy" id="1724"/>
    <lineage>
        <taxon>Bacteria</taxon>
        <taxon>Bacillati</taxon>
        <taxon>Actinomycetota</taxon>
        <taxon>Actinomycetes</taxon>
        <taxon>Mycobacteriales</taxon>
        <taxon>Corynebacteriaceae</taxon>
        <taxon>Corynebacterium</taxon>
    </lineage>
</organism>
<keyword evidence="3" id="KW-1185">Reference proteome</keyword>
<reference evidence="2 3" key="1">
    <citation type="submission" date="2017-10" db="EMBL/GenBank/DDBJ databases">
        <title>Sequencing the genomes of 1000 actinobacteria strains.</title>
        <authorList>
            <person name="Klenk H.-P."/>
        </authorList>
    </citation>
    <scope>NUCLEOTIDE SEQUENCE [LARGE SCALE GENOMIC DNA]</scope>
    <source>
        <strain evidence="2 3">DSM 20688</strain>
    </source>
</reference>
<dbReference type="Proteomes" id="UP000221653">
    <property type="component" value="Unassembled WGS sequence"/>
</dbReference>
<name>A0A2A9DNU1_9CORY</name>
<feature type="transmembrane region" description="Helical" evidence="1">
    <location>
        <begin position="36"/>
        <end position="56"/>
    </location>
</feature>
<dbReference type="AlphaFoldDB" id="A0A2A9DNU1"/>
<keyword evidence="1" id="KW-1133">Transmembrane helix</keyword>
<keyword evidence="1" id="KW-0472">Membrane</keyword>
<feature type="transmembrane region" description="Helical" evidence="1">
    <location>
        <begin position="93"/>
        <end position="112"/>
    </location>
</feature>
<keyword evidence="1" id="KW-0812">Transmembrane</keyword>
<dbReference type="Pfam" id="PF14256">
    <property type="entry name" value="YwiC"/>
    <property type="match status" value="1"/>
</dbReference>
<feature type="transmembrane region" description="Helical" evidence="1">
    <location>
        <begin position="187"/>
        <end position="211"/>
    </location>
</feature>
<evidence type="ECO:0000313" key="3">
    <source>
        <dbReference type="Proteomes" id="UP000221653"/>
    </source>
</evidence>
<gene>
    <name evidence="2" type="ORF">ATK06_0924</name>
</gene>
<feature type="transmembrane region" description="Helical" evidence="1">
    <location>
        <begin position="148"/>
        <end position="166"/>
    </location>
</feature>
<evidence type="ECO:0000313" key="2">
    <source>
        <dbReference type="EMBL" id="PFG27845.1"/>
    </source>
</evidence>
<dbReference type="STRING" id="1724.GCA_001044175_02549"/>
<feature type="transmembrane region" description="Helical" evidence="1">
    <location>
        <begin position="231"/>
        <end position="250"/>
    </location>
</feature>
<evidence type="ECO:0000256" key="1">
    <source>
        <dbReference type="SAM" id="Phobius"/>
    </source>
</evidence>
<comment type="caution">
    <text evidence="2">The sequence shown here is derived from an EMBL/GenBank/DDBJ whole genome shotgun (WGS) entry which is preliminary data.</text>
</comment>
<dbReference type="EMBL" id="PDJF01000001">
    <property type="protein sequence ID" value="PFG27845.1"/>
    <property type="molecule type" value="Genomic_DNA"/>
</dbReference>